<keyword evidence="2" id="KW-1185">Reference proteome</keyword>
<evidence type="ECO:0000313" key="1">
    <source>
        <dbReference type="EMBL" id="BAH42263.1"/>
    </source>
</evidence>
<protein>
    <submittedName>
        <fullName evidence="1">Uncharacterized protein</fullName>
    </submittedName>
</protein>
<accession>C0Z7M0</accession>
<proteinExistence type="predicted"/>
<dbReference type="HOGENOM" id="CLU_3372477_0_0_9"/>
<dbReference type="STRING" id="358681.BBR47_12860"/>
<name>C0Z7M0_BREBN</name>
<sequence length="34" mass="3894">MRGNEPVLYGLEGIIVVGMGRKTGREKRTRAERY</sequence>
<organism evidence="1 2">
    <name type="scientific">Brevibacillus brevis (strain 47 / JCM 6285 / NBRC 100599)</name>
    <dbReference type="NCBI Taxonomy" id="358681"/>
    <lineage>
        <taxon>Bacteria</taxon>
        <taxon>Bacillati</taxon>
        <taxon>Bacillota</taxon>
        <taxon>Bacilli</taxon>
        <taxon>Bacillales</taxon>
        <taxon>Paenibacillaceae</taxon>
        <taxon>Brevibacillus</taxon>
    </lineage>
</organism>
<dbReference type="AlphaFoldDB" id="C0Z7M0"/>
<gene>
    <name evidence="1" type="ordered locus">BBR47_12860</name>
</gene>
<dbReference type="KEGG" id="bbe:BBR47_12860"/>
<evidence type="ECO:0000313" key="2">
    <source>
        <dbReference type="Proteomes" id="UP000001877"/>
    </source>
</evidence>
<dbReference type="EMBL" id="AP008955">
    <property type="protein sequence ID" value="BAH42263.1"/>
    <property type="molecule type" value="Genomic_DNA"/>
</dbReference>
<dbReference type="Proteomes" id="UP000001877">
    <property type="component" value="Chromosome"/>
</dbReference>
<reference evidence="1 2" key="1">
    <citation type="submission" date="2005-03" db="EMBL/GenBank/DDBJ databases">
        <title>Brevibacillus brevis strain 47, complete genome.</title>
        <authorList>
            <person name="Hosoyama A."/>
            <person name="Yamada R."/>
            <person name="Hongo Y."/>
            <person name="Terui Y."/>
            <person name="Ankai A."/>
            <person name="Masuyama W."/>
            <person name="Sekiguchi M."/>
            <person name="Takeda T."/>
            <person name="Asano K."/>
            <person name="Ohji S."/>
            <person name="Ichikawa N."/>
            <person name="Narita S."/>
            <person name="Aoki N."/>
            <person name="Miura H."/>
            <person name="Matsushita S."/>
            <person name="Sekigawa T."/>
            <person name="Yamagata H."/>
            <person name="Yoshikawa H."/>
            <person name="Udaka S."/>
            <person name="Tanikawa S."/>
            <person name="Fujita N."/>
        </authorList>
    </citation>
    <scope>NUCLEOTIDE SEQUENCE [LARGE SCALE GENOMIC DNA]</scope>
    <source>
        <strain evidence="2">47 / JCM 6285 / NBRC 100599</strain>
    </source>
</reference>